<feature type="transmembrane region" description="Helical" evidence="9">
    <location>
        <begin position="90"/>
        <end position="111"/>
    </location>
</feature>
<protein>
    <recommendedName>
        <fullName evidence="9">TRAP transporter small permease protein</fullName>
    </recommendedName>
</protein>
<keyword evidence="7 9" id="KW-0472">Membrane</keyword>
<evidence type="ECO:0000256" key="3">
    <source>
        <dbReference type="ARBA" id="ARBA00022475"/>
    </source>
</evidence>
<keyword evidence="2 9" id="KW-0813">Transport</keyword>
<keyword evidence="6 9" id="KW-1133">Transmembrane helix</keyword>
<comment type="caution">
    <text evidence="11">The sequence shown here is derived from an EMBL/GenBank/DDBJ whole genome shotgun (WGS) entry which is preliminary data.</text>
</comment>
<name>A0ABX1Q8A9_9RHOO</name>
<keyword evidence="12" id="KW-1185">Reference proteome</keyword>
<reference evidence="11 12" key="1">
    <citation type="submission" date="2019-12" db="EMBL/GenBank/DDBJ databases">
        <title>Comparative genomics gives insights into the taxonomy of the Azoarcus-Aromatoleum group and reveals separate origins of nif in the plant-associated Azoarcus and non-plant-associated Aromatoleum sub-groups.</title>
        <authorList>
            <person name="Lafos M."/>
            <person name="Maluk M."/>
            <person name="Batista M."/>
            <person name="Junghare M."/>
            <person name="Carmona M."/>
            <person name="Faoro H."/>
            <person name="Cruz L.M."/>
            <person name="Battistoni F."/>
            <person name="De Souza E."/>
            <person name="Pedrosa F."/>
            <person name="Chen W.-M."/>
            <person name="Poole P.S."/>
            <person name="Dixon R.A."/>
            <person name="James E.K."/>
        </authorList>
    </citation>
    <scope>NUCLEOTIDE SEQUENCE [LARGE SCALE GENOMIC DNA]</scope>
    <source>
        <strain evidence="11 12">22Lin</strain>
    </source>
</reference>
<dbReference type="RefSeq" id="WP_169258787.1">
    <property type="nucleotide sequence ID" value="NZ_WTVQ01000003.1"/>
</dbReference>
<dbReference type="InterPro" id="IPR007387">
    <property type="entry name" value="TRAP_DctQ"/>
</dbReference>
<dbReference type="Pfam" id="PF04290">
    <property type="entry name" value="DctQ"/>
    <property type="match status" value="1"/>
</dbReference>
<evidence type="ECO:0000256" key="8">
    <source>
        <dbReference type="ARBA" id="ARBA00038436"/>
    </source>
</evidence>
<evidence type="ECO:0000313" key="12">
    <source>
        <dbReference type="Proteomes" id="UP000648984"/>
    </source>
</evidence>
<gene>
    <name evidence="11" type="ORF">GPA25_02580</name>
</gene>
<dbReference type="PANTHER" id="PTHR35011:SF2">
    <property type="entry name" value="2,3-DIKETO-L-GULONATE TRAP TRANSPORTER SMALL PERMEASE PROTEIN YIAM"/>
    <property type="match status" value="1"/>
</dbReference>
<comment type="similarity">
    <text evidence="8 9">Belongs to the TRAP transporter small permease family.</text>
</comment>
<keyword evidence="3" id="KW-1003">Cell membrane</keyword>
<dbReference type="Proteomes" id="UP000648984">
    <property type="component" value="Unassembled WGS sequence"/>
</dbReference>
<comment type="function">
    <text evidence="9">Part of the tripartite ATP-independent periplasmic (TRAP) transport system.</text>
</comment>
<evidence type="ECO:0000313" key="11">
    <source>
        <dbReference type="EMBL" id="NMG73637.1"/>
    </source>
</evidence>
<evidence type="ECO:0000256" key="6">
    <source>
        <dbReference type="ARBA" id="ARBA00022989"/>
    </source>
</evidence>
<comment type="subcellular location">
    <subcellularLocation>
        <location evidence="1 9">Cell inner membrane</location>
        <topology evidence="1 9">Multi-pass membrane protein</topology>
    </subcellularLocation>
</comment>
<sequence length="163" mass="18424">MIKQLLKFESHVTDVMLWLACTFLVLAASFGIYQVITRFVFSEPSTWSEVGTRMALIWMVFLGTVAAFRHGALVSVDLAYRISKGAWRKALHLIITTVTLIFLAVILWFGIDITWKVRFQELAGLEISISWAYLALPVGALFSMLAVIAHYFDPVHEELETAL</sequence>
<evidence type="ECO:0000256" key="4">
    <source>
        <dbReference type="ARBA" id="ARBA00022519"/>
    </source>
</evidence>
<organism evidence="11 12">
    <name type="scientific">Aromatoleum diolicum</name>
    <dbReference type="NCBI Taxonomy" id="75796"/>
    <lineage>
        <taxon>Bacteria</taxon>
        <taxon>Pseudomonadati</taxon>
        <taxon>Pseudomonadota</taxon>
        <taxon>Betaproteobacteria</taxon>
        <taxon>Rhodocyclales</taxon>
        <taxon>Rhodocyclaceae</taxon>
        <taxon>Aromatoleum</taxon>
    </lineage>
</organism>
<feature type="transmembrane region" description="Helical" evidence="9">
    <location>
        <begin position="12"/>
        <end position="36"/>
    </location>
</feature>
<evidence type="ECO:0000256" key="9">
    <source>
        <dbReference type="RuleBase" id="RU369079"/>
    </source>
</evidence>
<proteinExistence type="inferred from homology"/>
<feature type="transmembrane region" description="Helical" evidence="9">
    <location>
        <begin position="56"/>
        <end position="78"/>
    </location>
</feature>
<accession>A0ABX1Q8A9</accession>
<evidence type="ECO:0000259" key="10">
    <source>
        <dbReference type="Pfam" id="PF04290"/>
    </source>
</evidence>
<dbReference type="EMBL" id="WTVQ01000003">
    <property type="protein sequence ID" value="NMG73637.1"/>
    <property type="molecule type" value="Genomic_DNA"/>
</dbReference>
<dbReference type="InterPro" id="IPR055348">
    <property type="entry name" value="DctQ"/>
</dbReference>
<evidence type="ECO:0000256" key="7">
    <source>
        <dbReference type="ARBA" id="ARBA00023136"/>
    </source>
</evidence>
<evidence type="ECO:0000256" key="1">
    <source>
        <dbReference type="ARBA" id="ARBA00004429"/>
    </source>
</evidence>
<evidence type="ECO:0000256" key="5">
    <source>
        <dbReference type="ARBA" id="ARBA00022692"/>
    </source>
</evidence>
<feature type="transmembrane region" description="Helical" evidence="9">
    <location>
        <begin position="131"/>
        <end position="152"/>
    </location>
</feature>
<evidence type="ECO:0000256" key="2">
    <source>
        <dbReference type="ARBA" id="ARBA00022448"/>
    </source>
</evidence>
<feature type="domain" description="Tripartite ATP-independent periplasmic transporters DctQ component" evidence="10">
    <location>
        <begin position="32"/>
        <end position="153"/>
    </location>
</feature>
<comment type="subunit">
    <text evidence="9">The complex comprises the extracytoplasmic solute receptor protein and the two transmembrane proteins.</text>
</comment>
<dbReference type="PANTHER" id="PTHR35011">
    <property type="entry name" value="2,3-DIKETO-L-GULONATE TRAP TRANSPORTER SMALL PERMEASE PROTEIN YIAM"/>
    <property type="match status" value="1"/>
</dbReference>
<keyword evidence="4 9" id="KW-0997">Cell inner membrane</keyword>
<keyword evidence="5 9" id="KW-0812">Transmembrane</keyword>